<protein>
    <submittedName>
        <fullName evidence="1">Uncharacterized protein</fullName>
    </submittedName>
</protein>
<evidence type="ECO:0000313" key="2">
    <source>
        <dbReference type="Proteomes" id="UP001595891"/>
    </source>
</evidence>
<organism evidence="1 2">
    <name type="scientific">Sphaerisporangium corydalis</name>
    <dbReference type="NCBI Taxonomy" id="1441875"/>
    <lineage>
        <taxon>Bacteria</taxon>
        <taxon>Bacillati</taxon>
        <taxon>Actinomycetota</taxon>
        <taxon>Actinomycetes</taxon>
        <taxon>Streptosporangiales</taxon>
        <taxon>Streptosporangiaceae</taxon>
        <taxon>Sphaerisporangium</taxon>
    </lineage>
</organism>
<comment type="caution">
    <text evidence="1">The sequence shown here is derived from an EMBL/GenBank/DDBJ whole genome shotgun (WGS) entry which is preliminary data.</text>
</comment>
<sequence>MTIITQDKSATEATRDPRELNEPELFAWPLFEGSGEPVTREEIPAAIGGPLQLGPRSESFAGSFLEVSWPLDMAKLLENSPSGARSFFDLGGVGAPLFRDQDGQRDADEECGRGLCIVAVLADRAGYQGSPHTGHRLWAYLAAPVSESDL</sequence>
<dbReference type="RefSeq" id="WP_262844130.1">
    <property type="nucleotide sequence ID" value="NZ_JANZYP010000025.1"/>
</dbReference>
<reference evidence="2" key="1">
    <citation type="journal article" date="2019" name="Int. J. Syst. Evol. Microbiol.">
        <title>The Global Catalogue of Microorganisms (GCM) 10K type strain sequencing project: providing services to taxonomists for standard genome sequencing and annotation.</title>
        <authorList>
            <consortium name="The Broad Institute Genomics Platform"/>
            <consortium name="The Broad Institute Genome Sequencing Center for Infectious Disease"/>
            <person name="Wu L."/>
            <person name="Ma J."/>
        </authorList>
    </citation>
    <scope>NUCLEOTIDE SEQUENCE [LARGE SCALE GENOMIC DNA]</scope>
    <source>
        <strain evidence="2">CCUG 49560</strain>
    </source>
</reference>
<dbReference type="EMBL" id="JBHSFN010000022">
    <property type="protein sequence ID" value="MFC4590379.1"/>
    <property type="molecule type" value="Genomic_DNA"/>
</dbReference>
<evidence type="ECO:0000313" key="1">
    <source>
        <dbReference type="EMBL" id="MFC4590379.1"/>
    </source>
</evidence>
<name>A0ABV9EQR5_9ACTN</name>
<dbReference type="Proteomes" id="UP001595891">
    <property type="component" value="Unassembled WGS sequence"/>
</dbReference>
<accession>A0ABV9EQR5</accession>
<gene>
    <name evidence="1" type="ORF">ACFO8L_30095</name>
</gene>
<proteinExistence type="predicted"/>
<keyword evidence="2" id="KW-1185">Reference proteome</keyword>